<feature type="region of interest" description="Disordered" evidence="1">
    <location>
        <begin position="902"/>
        <end position="943"/>
    </location>
</feature>
<gene>
    <name evidence="3" type="ORF">NliqN6_3536</name>
</gene>
<comment type="caution">
    <text evidence="3">The sequence shown here is derived from an EMBL/GenBank/DDBJ whole genome shotgun (WGS) entry which is preliminary data.</text>
</comment>
<dbReference type="OrthoDB" id="10623705at2759"/>
<evidence type="ECO:0000256" key="1">
    <source>
        <dbReference type="SAM" id="MobiDB-lite"/>
    </source>
</evidence>
<evidence type="ECO:0008006" key="5">
    <source>
        <dbReference type="Google" id="ProtNLM"/>
    </source>
</evidence>
<dbReference type="EMBL" id="BLZA01000021">
    <property type="protein sequence ID" value="GHJ87134.1"/>
    <property type="molecule type" value="Genomic_DNA"/>
</dbReference>
<reference evidence="3" key="1">
    <citation type="submission" date="2020-07" db="EMBL/GenBank/DDBJ databases">
        <title>Draft Genome Sequence of a Deep-Sea Yeast, Naganishia (Cryptococcus) liquefaciens strain N6.</title>
        <authorList>
            <person name="Han Y.W."/>
            <person name="Kajitani R."/>
            <person name="Morimoto H."/>
            <person name="Parhat M."/>
            <person name="Tsubouchi H."/>
            <person name="Bakenova O."/>
            <person name="Ogata M."/>
            <person name="Argunhan B."/>
            <person name="Aoki R."/>
            <person name="Kajiwara S."/>
            <person name="Itoh T."/>
            <person name="Iwasaki H."/>
        </authorList>
    </citation>
    <scope>NUCLEOTIDE SEQUENCE</scope>
    <source>
        <strain evidence="3">N6</strain>
    </source>
</reference>
<protein>
    <recommendedName>
        <fullName evidence="5">Transmembrane protein</fullName>
    </recommendedName>
</protein>
<sequence length="943" mass="104399">MRRPMSLGVWPSTFLLTWLAISTTIFLYIPFELARIPQETLVNLPASNILAKYPGLVHRLISGSSHYNTDLSPAHHGMLPSSNANCYATAQLQDDCMNADEPIVFEPAKAAEVDPGAVIVGQRSTLSTFTSLAAQMAITGAMAHLIQPTLVPLPSRVSVFLHNPTVIKAAWYALISRWVLMTSHDIYLWYAANQSCNGNLASPQESKQGPLHSGNCSPSRMIAPFRLYWNRVQRLLCDSIVNRYLFSNKYLSKYTPACACERDQSVISTTQDKKSGDTISPPIPTSHILPSKVTPGRPEPTGPSCPRVHDCGIDDPNWKSFFSLGSVQYRHCRPTYTEWRPEDYLVPKSEAGFADNTLFERVYFSFGSSVVFGKPAKEPKRKGHALEAAELVFGFPRSDPRNRYINMNPRFAPCREDSPQILVIFGSSVDRICQLDEQSPFDRLHDLAIENLQTVFPSRITAQFMTATASTRQPAPVPHGVVKRQLKISSSSLSHLNSWFRSLVFVVLLLVACVSYFAIQAILAPMYAPFIRNALAPIPFIGRYFQVAKSADVVKDVAQRRNSSSRHAEFRLSHRESSRVGKWRHPSFRVVKSPPRLSVFGLFPEVPISGGCSPFTAASEEIPLGRRQDAVVGIDQRTPITPVQVARMPPAAPRSTPRIRLRRRLLTPEAISLDRGSLDPSPSLRQLDKGKGVDRSAPPTTANGQTPIHLSTGPNPFYTPTQTGASCSSSTVNVPRLDSVHAVTSQGSSGPGPLLAANDGAEMQLDEEGWPIKPRLRTPECVQSLEQVNQSQQPEASTSDASDLQKAEVFFDENCLSEVTPRAAPVNKRTATRGFRRPLTNLDRVPVEAPEIPSAPCAASSLPRFSQPIDNPPITLGMRLQPYYDTEEDDLRHARELEARELREAQRAEREEMKLLQPAKNKTPQPRKVDPLPCGARLPPLRD</sequence>
<feature type="region of interest" description="Disordered" evidence="1">
    <location>
        <begin position="672"/>
        <end position="732"/>
    </location>
</feature>
<keyword evidence="4" id="KW-1185">Reference proteome</keyword>
<evidence type="ECO:0000256" key="2">
    <source>
        <dbReference type="SAM" id="Phobius"/>
    </source>
</evidence>
<organism evidence="3 4">
    <name type="scientific">Naganishia liquefaciens</name>
    <dbReference type="NCBI Taxonomy" id="104408"/>
    <lineage>
        <taxon>Eukaryota</taxon>
        <taxon>Fungi</taxon>
        <taxon>Dikarya</taxon>
        <taxon>Basidiomycota</taxon>
        <taxon>Agaricomycotina</taxon>
        <taxon>Tremellomycetes</taxon>
        <taxon>Filobasidiales</taxon>
        <taxon>Filobasidiaceae</taxon>
        <taxon>Naganishia</taxon>
    </lineage>
</organism>
<keyword evidence="2" id="KW-1133">Transmembrane helix</keyword>
<evidence type="ECO:0000313" key="4">
    <source>
        <dbReference type="Proteomes" id="UP000620104"/>
    </source>
</evidence>
<feature type="compositionally biased region" description="Basic and acidic residues" evidence="1">
    <location>
        <begin position="902"/>
        <end position="914"/>
    </location>
</feature>
<keyword evidence="2" id="KW-0472">Membrane</keyword>
<feature type="transmembrane region" description="Helical" evidence="2">
    <location>
        <begin position="7"/>
        <end position="29"/>
    </location>
</feature>
<proteinExistence type="predicted"/>
<feature type="compositionally biased region" description="Polar residues" evidence="1">
    <location>
        <begin position="698"/>
        <end position="732"/>
    </location>
</feature>
<evidence type="ECO:0000313" key="3">
    <source>
        <dbReference type="EMBL" id="GHJ87134.1"/>
    </source>
</evidence>
<feature type="region of interest" description="Disordered" evidence="1">
    <location>
        <begin position="270"/>
        <end position="304"/>
    </location>
</feature>
<keyword evidence="2" id="KW-0812">Transmembrane</keyword>
<accession>A0A8H3TU78</accession>
<dbReference type="Proteomes" id="UP000620104">
    <property type="component" value="Unassembled WGS sequence"/>
</dbReference>
<name>A0A8H3TU78_9TREE</name>
<dbReference type="AlphaFoldDB" id="A0A8H3TU78"/>